<dbReference type="Proteomes" id="UP000050640">
    <property type="component" value="Unplaced"/>
</dbReference>
<dbReference type="InterPro" id="IPR023332">
    <property type="entry name" value="Proteasome_alpha-type"/>
</dbReference>
<keyword evidence="1 2" id="KW-0647">Proteasome</keyword>
<dbReference type="SUPFAM" id="SSF56235">
    <property type="entry name" value="N-terminal nucleophile aminohydrolases (Ntn hydrolases)"/>
    <property type="match status" value="1"/>
</dbReference>
<organism evidence="3 4">
    <name type="scientific">Elaeophora elaphi</name>
    <dbReference type="NCBI Taxonomy" id="1147741"/>
    <lineage>
        <taxon>Eukaryota</taxon>
        <taxon>Metazoa</taxon>
        <taxon>Ecdysozoa</taxon>
        <taxon>Nematoda</taxon>
        <taxon>Chromadorea</taxon>
        <taxon>Rhabditida</taxon>
        <taxon>Spirurina</taxon>
        <taxon>Spiruromorpha</taxon>
        <taxon>Filarioidea</taxon>
        <taxon>Onchocercidae</taxon>
        <taxon>Elaeophora</taxon>
    </lineage>
</organism>
<name>A0A0R3S308_9BILA</name>
<dbReference type="STRING" id="1147741.A0A0R3S308"/>
<dbReference type="InterPro" id="IPR050115">
    <property type="entry name" value="Proteasome_alpha"/>
</dbReference>
<dbReference type="PROSITE" id="PS51475">
    <property type="entry name" value="PROTEASOME_ALPHA_2"/>
    <property type="match status" value="1"/>
</dbReference>
<dbReference type="InterPro" id="IPR029055">
    <property type="entry name" value="Ntn_hydrolases_N"/>
</dbReference>
<comment type="similarity">
    <text evidence="2">Belongs to the peptidase T1A family.</text>
</comment>
<evidence type="ECO:0000256" key="2">
    <source>
        <dbReference type="PROSITE-ProRule" id="PRU00808"/>
    </source>
</evidence>
<evidence type="ECO:0000313" key="4">
    <source>
        <dbReference type="WBParaSite" id="EEL_0000912601-mRNA-1"/>
    </source>
</evidence>
<dbReference type="PANTHER" id="PTHR11599">
    <property type="entry name" value="PROTEASOME SUBUNIT ALPHA/BETA"/>
    <property type="match status" value="1"/>
</dbReference>
<evidence type="ECO:0000313" key="3">
    <source>
        <dbReference type="Proteomes" id="UP000050640"/>
    </source>
</evidence>
<evidence type="ECO:0000256" key="1">
    <source>
        <dbReference type="ARBA" id="ARBA00022942"/>
    </source>
</evidence>
<dbReference type="GO" id="GO:0051603">
    <property type="term" value="P:proteolysis involved in protein catabolic process"/>
    <property type="evidence" value="ECO:0007669"/>
    <property type="project" value="InterPro"/>
</dbReference>
<proteinExistence type="inferred from homology"/>
<dbReference type="WBParaSite" id="EEL_0000912601-mRNA-1">
    <property type="protein sequence ID" value="EEL_0000912601-mRNA-1"/>
    <property type="gene ID" value="EEL_0000912601"/>
</dbReference>
<dbReference type="Gene3D" id="3.60.20.10">
    <property type="entry name" value="Glutamine Phosphoribosylpyrophosphate, subunit 1, domain 1"/>
    <property type="match status" value="1"/>
</dbReference>
<dbReference type="InterPro" id="IPR001353">
    <property type="entry name" value="Proteasome_sua/b"/>
</dbReference>
<sequence length="144" mass="16000">MEYELMYGEEIPTTQLVTKLAAVMQEYTQSGCGVRPFGVSMLVAGWDREPNSGRPLLFQCDPSGAYFAWKATALGKNDVNAKTFLEKRFSDALELDDGIHTALLTLRESFDVGMTEDNVEIAVCNKNGFMRLSKQQVKDHLGAL</sequence>
<dbReference type="Pfam" id="PF00227">
    <property type="entry name" value="Proteasome"/>
    <property type="match status" value="1"/>
</dbReference>
<reference evidence="4" key="1">
    <citation type="submission" date="2017-02" db="UniProtKB">
        <authorList>
            <consortium name="WormBaseParasite"/>
        </authorList>
    </citation>
    <scope>IDENTIFICATION</scope>
</reference>
<protein>
    <submittedName>
        <fullName evidence="4">Proteasome endopeptidase complex</fullName>
    </submittedName>
</protein>
<accession>A0A0R3S308</accession>
<keyword evidence="3" id="KW-1185">Reference proteome</keyword>
<dbReference type="GO" id="GO:0019773">
    <property type="term" value="C:proteasome core complex, alpha-subunit complex"/>
    <property type="evidence" value="ECO:0007669"/>
    <property type="project" value="UniProtKB-UniRule"/>
</dbReference>
<dbReference type="AlphaFoldDB" id="A0A0R3S308"/>